<feature type="transmembrane region" description="Helical" evidence="7">
    <location>
        <begin position="160"/>
        <end position="182"/>
    </location>
</feature>
<comment type="catalytic activity">
    <reaction evidence="1">
        <text>ATP + protein L-histidine = ADP + protein N-phospho-L-histidine.</text>
        <dbReference type="EC" id="2.7.13.3"/>
    </reaction>
</comment>
<keyword evidence="7" id="KW-0472">Membrane</keyword>
<evidence type="ECO:0000256" key="4">
    <source>
        <dbReference type="ARBA" id="ARBA00022741"/>
    </source>
</evidence>
<evidence type="ECO:0000256" key="7">
    <source>
        <dbReference type="SAM" id="Phobius"/>
    </source>
</evidence>
<comment type="caution">
    <text evidence="9">The sequence shown here is derived from an EMBL/GenBank/DDBJ whole genome shotgun (WGS) entry which is preliminary data.</text>
</comment>
<name>A0ABU3A4C5_9GAMM</name>
<evidence type="ECO:0000256" key="2">
    <source>
        <dbReference type="ARBA" id="ARBA00012438"/>
    </source>
</evidence>
<dbReference type="Pfam" id="PF02518">
    <property type="entry name" value="HATPase_c"/>
    <property type="match status" value="1"/>
</dbReference>
<evidence type="ECO:0000256" key="5">
    <source>
        <dbReference type="ARBA" id="ARBA00022777"/>
    </source>
</evidence>
<dbReference type="EMBL" id="JAVRIF010000010">
    <property type="protein sequence ID" value="MDT0605031.1"/>
    <property type="molecule type" value="Genomic_DNA"/>
</dbReference>
<feature type="transmembrane region" description="Helical" evidence="7">
    <location>
        <begin position="100"/>
        <end position="118"/>
    </location>
</feature>
<feature type="transmembrane region" description="Helical" evidence="7">
    <location>
        <begin position="76"/>
        <end position="94"/>
    </location>
</feature>
<dbReference type="PROSITE" id="PS50109">
    <property type="entry name" value="HIS_KIN"/>
    <property type="match status" value="1"/>
</dbReference>
<keyword evidence="6" id="KW-0067">ATP-binding</keyword>
<dbReference type="Gene3D" id="3.30.565.10">
    <property type="entry name" value="Histidine kinase-like ATPase, C-terminal domain"/>
    <property type="match status" value="1"/>
</dbReference>
<dbReference type="RefSeq" id="WP_311584119.1">
    <property type="nucleotide sequence ID" value="NZ_JAVRIF010000010.1"/>
</dbReference>
<evidence type="ECO:0000256" key="1">
    <source>
        <dbReference type="ARBA" id="ARBA00000085"/>
    </source>
</evidence>
<keyword evidence="7" id="KW-1133">Transmembrane helix</keyword>
<dbReference type="PANTHER" id="PTHR44936">
    <property type="entry name" value="SENSOR PROTEIN CREC"/>
    <property type="match status" value="1"/>
</dbReference>
<dbReference type="SMART" id="SM00387">
    <property type="entry name" value="HATPase_c"/>
    <property type="match status" value="1"/>
</dbReference>
<feature type="domain" description="Histidine kinase" evidence="8">
    <location>
        <begin position="210"/>
        <end position="417"/>
    </location>
</feature>
<sequence length="420" mass="46807">MILILMNLFNFKSMAVIQRLFLLRSLAIIIQVTTVLIVYYVMSLQISLISLLGVIGIESLFHLISIYVFRNRPAGNWAIVCQLLADIFFLSILLSLSGGATNAFVSLLLLPIIIAAVSLPSRYLSIISLSAISSYSLLLFRMPEHAMHQMDMSNHFFAMWANFLLSVVVVTIVVGTMARIITNREQAIAKQREEQLKSEQLLSLGVASAQVTHQLATPLANIQLLYDELLEDHPEHLAVQSMHHPLEQCREQLGYFRSLAASIREESTEIISVVELLRQLNDSLHLHFPEQMVDIIQTEEINASVQSDDMLIAALLNLIQNAIRANKEHNESKITVTIYTSENTLNIEIRDFGAGIEANLNNDQKDLLGEKLVESSHGFGMAVLLSNTTINRLKGSLKLANHPVKGCVAHVKLALVLPEN</sequence>
<organism evidence="9 10">
    <name type="scientific">Thalassotalea castellviae</name>
    <dbReference type="NCBI Taxonomy" id="3075612"/>
    <lineage>
        <taxon>Bacteria</taxon>
        <taxon>Pseudomonadati</taxon>
        <taxon>Pseudomonadota</taxon>
        <taxon>Gammaproteobacteria</taxon>
        <taxon>Alteromonadales</taxon>
        <taxon>Colwelliaceae</taxon>
        <taxon>Thalassotalea</taxon>
    </lineage>
</organism>
<keyword evidence="7" id="KW-0812">Transmembrane</keyword>
<reference evidence="9 10" key="1">
    <citation type="submission" date="2023-09" db="EMBL/GenBank/DDBJ databases">
        <authorList>
            <person name="Rey-Velasco X."/>
        </authorList>
    </citation>
    <scope>NUCLEOTIDE SEQUENCE [LARGE SCALE GENOMIC DNA]</scope>
    <source>
        <strain evidence="9 10">W431</strain>
    </source>
</reference>
<keyword evidence="3" id="KW-0808">Transferase</keyword>
<dbReference type="PANTHER" id="PTHR44936:SF10">
    <property type="entry name" value="SENSOR PROTEIN RSTB"/>
    <property type="match status" value="1"/>
</dbReference>
<dbReference type="InterPro" id="IPR050980">
    <property type="entry name" value="2C_sensor_his_kinase"/>
</dbReference>
<dbReference type="Proteomes" id="UP001266357">
    <property type="component" value="Unassembled WGS sequence"/>
</dbReference>
<protein>
    <recommendedName>
        <fullName evidence="2">histidine kinase</fullName>
        <ecNumber evidence="2">2.7.13.3</ecNumber>
    </recommendedName>
</protein>
<dbReference type="InterPro" id="IPR005467">
    <property type="entry name" value="His_kinase_dom"/>
</dbReference>
<accession>A0ABU3A4C5</accession>
<dbReference type="GO" id="GO:0016301">
    <property type="term" value="F:kinase activity"/>
    <property type="evidence" value="ECO:0007669"/>
    <property type="project" value="UniProtKB-KW"/>
</dbReference>
<dbReference type="EC" id="2.7.13.3" evidence="2"/>
<evidence type="ECO:0000313" key="9">
    <source>
        <dbReference type="EMBL" id="MDT0605031.1"/>
    </source>
</evidence>
<proteinExistence type="predicted"/>
<keyword evidence="5 9" id="KW-0418">Kinase</keyword>
<feature type="transmembrane region" description="Helical" evidence="7">
    <location>
        <begin position="21"/>
        <end position="42"/>
    </location>
</feature>
<dbReference type="InterPro" id="IPR003594">
    <property type="entry name" value="HATPase_dom"/>
</dbReference>
<feature type="transmembrane region" description="Helical" evidence="7">
    <location>
        <begin position="123"/>
        <end position="140"/>
    </location>
</feature>
<feature type="transmembrane region" description="Helical" evidence="7">
    <location>
        <begin position="48"/>
        <end position="69"/>
    </location>
</feature>
<evidence type="ECO:0000259" key="8">
    <source>
        <dbReference type="PROSITE" id="PS50109"/>
    </source>
</evidence>
<dbReference type="InterPro" id="IPR036890">
    <property type="entry name" value="HATPase_C_sf"/>
</dbReference>
<keyword evidence="10" id="KW-1185">Reference proteome</keyword>
<keyword evidence="4" id="KW-0547">Nucleotide-binding</keyword>
<dbReference type="SUPFAM" id="SSF55874">
    <property type="entry name" value="ATPase domain of HSP90 chaperone/DNA topoisomerase II/histidine kinase"/>
    <property type="match status" value="1"/>
</dbReference>
<evidence type="ECO:0000256" key="6">
    <source>
        <dbReference type="ARBA" id="ARBA00022840"/>
    </source>
</evidence>
<dbReference type="CDD" id="cd00075">
    <property type="entry name" value="HATPase"/>
    <property type="match status" value="1"/>
</dbReference>
<evidence type="ECO:0000313" key="10">
    <source>
        <dbReference type="Proteomes" id="UP001266357"/>
    </source>
</evidence>
<gene>
    <name evidence="9" type="ORF">RM573_15615</name>
</gene>
<evidence type="ECO:0000256" key="3">
    <source>
        <dbReference type="ARBA" id="ARBA00022679"/>
    </source>
</evidence>